<dbReference type="GO" id="GO:0008641">
    <property type="term" value="F:ubiquitin-like modifier activating enzyme activity"/>
    <property type="evidence" value="ECO:0007669"/>
    <property type="project" value="InterPro"/>
</dbReference>
<keyword evidence="9" id="KW-1185">Reference proteome</keyword>
<keyword evidence="2" id="KW-0479">Metal-binding</keyword>
<sequence length="438" mass="47904">MTEIVVGVPTITALITSLQADTERGAALYLHYDAVSNRYLVHDIEIANEADVLSASEIEITFAPQFLTRITRRAREQKQHLALLHTHPKGAPEFSLLDDATEFGLVEFIKKRIPDGNAFSMILCDGKLKARWFGTQESISVRQIGSIITFPATRNSEDENNERYDRQVRAFGEHGQRVLRNLSVVIVGLGGTGSVAVQQLAHLGVGTFILIDPDTLEETNLNRVVGTQPESVGKSKIDVAANLIRTINPSAHVHIYADSVITESARRLMCSADCIFMCTDSHVSRAFLSEFSFQYLIPAFDIGVSITLKDNHVQAVTGRTQMLAPGLPCLLCSNVLDARVIREELMTPEQRESDPYFNGGSGVNQPAVISLNSTMVSLAVTMFLAAFTGTPVRARWQSYDALTGNVRVFATKPDPDCPICGANGVIAAGDSRHLSFLE</sequence>
<reference evidence="8 9" key="1">
    <citation type="journal article" date="2015" name="Environ. Microbiol.">
        <title>Methane oxidation coupled to nitrate reduction under hypoxia by the Gammaproteobacterium Methylomonas denitrificans, sp. nov. type strain FJG1.</title>
        <authorList>
            <person name="Kits K.D."/>
            <person name="Klotz M.G."/>
            <person name="Stein L.Y."/>
        </authorList>
    </citation>
    <scope>NUCLEOTIDE SEQUENCE [LARGE SCALE GENOMIC DNA]</scope>
    <source>
        <strain evidence="8 9">FJG1</strain>
    </source>
</reference>
<evidence type="ECO:0008006" key="10">
    <source>
        <dbReference type="Google" id="ProtNLM"/>
    </source>
</evidence>
<keyword evidence="5" id="KW-0482">Metalloprotease</keyword>
<dbReference type="GO" id="GO:0061504">
    <property type="term" value="P:cyclic threonylcarbamoyladenosine biosynthetic process"/>
    <property type="evidence" value="ECO:0007669"/>
    <property type="project" value="TreeGrafter"/>
</dbReference>
<keyword evidence="4" id="KW-0862">Zinc</keyword>
<dbReference type="STRING" id="1538553.JT25_022090"/>
<organism evidence="8 9">
    <name type="scientific">Methylomonas denitrificans</name>
    <dbReference type="NCBI Taxonomy" id="1538553"/>
    <lineage>
        <taxon>Bacteria</taxon>
        <taxon>Pseudomonadati</taxon>
        <taxon>Pseudomonadota</taxon>
        <taxon>Gammaproteobacteria</taxon>
        <taxon>Methylococcales</taxon>
        <taxon>Methylococcaceae</taxon>
        <taxon>Methylomonas</taxon>
    </lineage>
</organism>
<dbReference type="GO" id="GO:0006508">
    <property type="term" value="P:proteolysis"/>
    <property type="evidence" value="ECO:0007669"/>
    <property type="project" value="UniProtKB-KW"/>
</dbReference>
<dbReference type="InterPro" id="IPR035985">
    <property type="entry name" value="Ubiquitin-activating_enz"/>
</dbReference>
<dbReference type="KEGG" id="mdn:JT25_022090"/>
<feature type="domain" description="JAB" evidence="7">
    <location>
        <begin position="17"/>
        <end position="124"/>
    </location>
</feature>
<dbReference type="Gene3D" id="3.40.50.720">
    <property type="entry name" value="NAD(P)-binding Rossmann-like Domain"/>
    <property type="match status" value="1"/>
</dbReference>
<evidence type="ECO:0000259" key="7">
    <source>
        <dbReference type="Pfam" id="PF14464"/>
    </source>
</evidence>
<evidence type="ECO:0000313" key="8">
    <source>
        <dbReference type="EMBL" id="AMK79139.1"/>
    </source>
</evidence>
<evidence type="ECO:0000256" key="4">
    <source>
        <dbReference type="ARBA" id="ARBA00022833"/>
    </source>
</evidence>
<evidence type="ECO:0000256" key="1">
    <source>
        <dbReference type="ARBA" id="ARBA00022670"/>
    </source>
</evidence>
<dbReference type="PANTHER" id="PTHR43267">
    <property type="entry name" value="TRNA THREONYLCARBAMOYLADENOSINE DEHYDRATASE"/>
    <property type="match status" value="1"/>
</dbReference>
<accession>A0A140E6W5</accession>
<dbReference type="OrthoDB" id="272552at2"/>
<dbReference type="SUPFAM" id="SSF69572">
    <property type="entry name" value="Activating enzymes of the ubiquitin-like proteins"/>
    <property type="match status" value="1"/>
</dbReference>
<evidence type="ECO:0000259" key="6">
    <source>
        <dbReference type="Pfam" id="PF00899"/>
    </source>
</evidence>
<dbReference type="InterPro" id="IPR028090">
    <property type="entry name" value="JAB_dom_prok"/>
</dbReference>
<dbReference type="EMBL" id="CP014476">
    <property type="protein sequence ID" value="AMK79139.1"/>
    <property type="molecule type" value="Genomic_DNA"/>
</dbReference>
<dbReference type="RefSeq" id="WP_036272461.1">
    <property type="nucleotide sequence ID" value="NZ_CP014476.1"/>
</dbReference>
<gene>
    <name evidence="8" type="ORF">JT25_022090</name>
</gene>
<dbReference type="GO" id="GO:0008237">
    <property type="term" value="F:metallopeptidase activity"/>
    <property type="evidence" value="ECO:0007669"/>
    <property type="project" value="UniProtKB-KW"/>
</dbReference>
<dbReference type="InterPro" id="IPR045886">
    <property type="entry name" value="ThiF/MoeB/HesA"/>
</dbReference>
<keyword evidence="3" id="KW-0378">Hydrolase</keyword>
<proteinExistence type="predicted"/>
<keyword evidence="1" id="KW-0645">Protease</keyword>
<dbReference type="GO" id="GO:0046872">
    <property type="term" value="F:metal ion binding"/>
    <property type="evidence" value="ECO:0007669"/>
    <property type="project" value="UniProtKB-KW"/>
</dbReference>
<evidence type="ECO:0000256" key="5">
    <source>
        <dbReference type="ARBA" id="ARBA00023049"/>
    </source>
</evidence>
<dbReference type="Pfam" id="PF00899">
    <property type="entry name" value="ThiF"/>
    <property type="match status" value="1"/>
</dbReference>
<evidence type="ECO:0000313" key="9">
    <source>
        <dbReference type="Proteomes" id="UP000030512"/>
    </source>
</evidence>
<name>A0A140E6W5_9GAMM</name>
<evidence type="ECO:0000256" key="2">
    <source>
        <dbReference type="ARBA" id="ARBA00022723"/>
    </source>
</evidence>
<dbReference type="InterPro" id="IPR000594">
    <property type="entry name" value="ThiF_NAD_FAD-bd"/>
</dbReference>
<dbReference type="GO" id="GO:0061503">
    <property type="term" value="F:tRNA threonylcarbamoyladenosine dehydratase"/>
    <property type="evidence" value="ECO:0007669"/>
    <property type="project" value="TreeGrafter"/>
</dbReference>
<dbReference type="AlphaFoldDB" id="A0A140E6W5"/>
<dbReference type="Pfam" id="PF14464">
    <property type="entry name" value="Prok-JAB"/>
    <property type="match status" value="1"/>
</dbReference>
<protein>
    <recommendedName>
        <fullName evidence="10">THIF-type NAD/FAD binding fold domain-containing protein</fullName>
    </recommendedName>
</protein>
<dbReference type="Proteomes" id="UP000030512">
    <property type="component" value="Chromosome"/>
</dbReference>
<feature type="domain" description="THIF-type NAD/FAD binding fold" evidence="6">
    <location>
        <begin position="164"/>
        <end position="418"/>
    </location>
</feature>
<evidence type="ECO:0000256" key="3">
    <source>
        <dbReference type="ARBA" id="ARBA00022801"/>
    </source>
</evidence>
<dbReference type="PANTHER" id="PTHR43267:SF1">
    <property type="entry name" value="TRNA THREONYLCARBAMOYLADENOSINE DEHYDRATASE"/>
    <property type="match status" value="1"/>
</dbReference>